<dbReference type="OrthoDB" id="9802365at2"/>
<dbReference type="Gene3D" id="2.40.50.580">
    <property type="match status" value="1"/>
</dbReference>
<evidence type="ECO:0000256" key="1">
    <source>
        <dbReference type="HAMAP-Rule" id="MF_00095"/>
    </source>
</evidence>
<evidence type="ECO:0000313" key="4">
    <source>
        <dbReference type="EMBL" id="SEN37940.1"/>
    </source>
</evidence>
<feature type="domain" description="SfsA N-terminal OB" evidence="3">
    <location>
        <begin position="12"/>
        <end position="78"/>
    </location>
</feature>
<accession>A0A1H8G2C9</accession>
<dbReference type="PANTHER" id="PTHR30545:SF2">
    <property type="entry name" value="SUGAR FERMENTATION STIMULATION PROTEIN A"/>
    <property type="match status" value="1"/>
</dbReference>
<comment type="similarity">
    <text evidence="1">Belongs to the SfsA family.</text>
</comment>
<reference evidence="4 5" key="1">
    <citation type="submission" date="2016-10" db="EMBL/GenBank/DDBJ databases">
        <authorList>
            <person name="de Groot N.N."/>
        </authorList>
    </citation>
    <scope>NUCLEOTIDE SEQUENCE [LARGE SCALE GENOMIC DNA]</scope>
    <source>
        <strain evidence="4 5">Calf135</strain>
    </source>
</reference>
<dbReference type="Pfam" id="PF17746">
    <property type="entry name" value="SfsA_N"/>
    <property type="match status" value="1"/>
</dbReference>
<protein>
    <recommendedName>
        <fullName evidence="1">Sugar fermentation stimulation protein homolog</fullName>
    </recommendedName>
</protein>
<gene>
    <name evidence="1" type="primary">sfsA</name>
    <name evidence="4" type="ORF">SAMN05216454_10327</name>
</gene>
<dbReference type="NCBIfam" id="TIGR00230">
    <property type="entry name" value="sfsA"/>
    <property type="match status" value="1"/>
</dbReference>
<evidence type="ECO:0000259" key="2">
    <source>
        <dbReference type="Pfam" id="PF03749"/>
    </source>
</evidence>
<dbReference type="InterPro" id="IPR040452">
    <property type="entry name" value="SfsA_C"/>
</dbReference>
<evidence type="ECO:0000313" key="5">
    <source>
        <dbReference type="Proteomes" id="UP000199512"/>
    </source>
</evidence>
<proteinExistence type="inferred from homology"/>
<feature type="domain" description="Sugar fermentation stimulation protein C-terminal" evidence="2">
    <location>
        <begin position="82"/>
        <end position="221"/>
    </location>
</feature>
<dbReference type="GO" id="GO:0003677">
    <property type="term" value="F:DNA binding"/>
    <property type="evidence" value="ECO:0007669"/>
    <property type="project" value="InterPro"/>
</dbReference>
<dbReference type="AlphaFoldDB" id="A0A1H8G2C9"/>
<organism evidence="4 5">
    <name type="scientific">Peptostreptococcus russellii</name>
    <dbReference type="NCBI Taxonomy" id="215200"/>
    <lineage>
        <taxon>Bacteria</taxon>
        <taxon>Bacillati</taxon>
        <taxon>Bacillota</taxon>
        <taxon>Clostridia</taxon>
        <taxon>Peptostreptococcales</taxon>
        <taxon>Peptostreptococcaceae</taxon>
        <taxon>Peptostreptococcus</taxon>
    </lineage>
</organism>
<dbReference type="InterPro" id="IPR041465">
    <property type="entry name" value="SfsA_N"/>
</dbReference>
<dbReference type="RefSeq" id="WP_091974405.1">
    <property type="nucleotide sequence ID" value="NZ_FODF01000003.1"/>
</dbReference>
<dbReference type="InterPro" id="IPR005224">
    <property type="entry name" value="SfsA"/>
</dbReference>
<dbReference type="FunFam" id="2.40.50.580:FF:000002">
    <property type="entry name" value="Sugar fermentation stimulation protein homolog"/>
    <property type="match status" value="1"/>
</dbReference>
<dbReference type="Proteomes" id="UP000199512">
    <property type="component" value="Unassembled WGS sequence"/>
</dbReference>
<dbReference type="PANTHER" id="PTHR30545">
    <property type="entry name" value="SUGAR FERMENTATION STIMULATION PROTEIN A"/>
    <property type="match status" value="1"/>
</dbReference>
<dbReference type="EMBL" id="FODF01000003">
    <property type="protein sequence ID" value="SEN37940.1"/>
    <property type="molecule type" value="Genomic_DNA"/>
</dbReference>
<dbReference type="HAMAP" id="MF_00095">
    <property type="entry name" value="SfsA"/>
    <property type="match status" value="1"/>
</dbReference>
<dbReference type="Gene3D" id="3.40.1350.60">
    <property type="match status" value="1"/>
</dbReference>
<sequence length="238" mass="27425">MKYNQVIEAEFIRRPNRFVSYCNINGVEEKVHVPNTGRCKELLVEGAKVILSKADETSKRKTKYSLISVYKGNRLINIDSQSPNSIVEEALKNRTIFRDYNFTRIKREQKYGNSRLDIYYEREDGEKTIKGFIEVKGVTLELNNLCLFPDAPTERGLKHILELVKAHEEGYETNIIFLIQMDNVDKFAPNYEMHPEFAKTLAKCQKEGVNIHAFSCKVAPDTVVLSKAIEIIDLNVFL</sequence>
<dbReference type="Pfam" id="PF03749">
    <property type="entry name" value="SfsA"/>
    <property type="match status" value="1"/>
</dbReference>
<evidence type="ECO:0000259" key="3">
    <source>
        <dbReference type="Pfam" id="PF17746"/>
    </source>
</evidence>
<keyword evidence="5" id="KW-1185">Reference proteome</keyword>
<name>A0A1H8G2C9_9FIRM</name>
<dbReference type="CDD" id="cd22359">
    <property type="entry name" value="SfsA-like_bacterial"/>
    <property type="match status" value="1"/>
</dbReference>